<evidence type="ECO:0000313" key="2">
    <source>
        <dbReference type="Proteomes" id="UP000014204"/>
    </source>
</evidence>
<dbReference type="EMBL" id="ASSY01000008">
    <property type="protein sequence ID" value="EOS51117.1"/>
    <property type="molecule type" value="Genomic_DNA"/>
</dbReference>
<dbReference type="STRING" id="1235794.C811_01535"/>
<gene>
    <name evidence="1" type="ORF">C811_01535</name>
</gene>
<dbReference type="AlphaFoldDB" id="R9L5T2"/>
<sequence>MARMTTARRERLVKRRERCVEQLEKLNDLLDMMTSSDVQSYTIGSRNLSRYKSVGEVLAAIEQVEKRIDEIDAALAGHRRKAVAVVIRDV</sequence>
<reference evidence="1 2" key="1">
    <citation type="submission" date="2013-04" db="EMBL/GenBank/DDBJ databases">
        <title>The Genome Sequence of Enterorhabdus caecimuris B7.</title>
        <authorList>
            <consortium name="The Broad Institute Genomics Platform"/>
            <consortium name="The Broad Institute Genome Sequencing Center for Infectious Disease"/>
            <person name="Earl A."/>
            <person name="Xavier R."/>
            <person name="Elson C."/>
            <person name="Duck W."/>
            <person name="Walker B."/>
            <person name="Young S."/>
            <person name="Zeng Q."/>
            <person name="Gargeya S."/>
            <person name="Fitzgerald M."/>
            <person name="Haas B."/>
            <person name="Abouelleil A."/>
            <person name="Allen A.W."/>
            <person name="Alvarado L."/>
            <person name="Arachchi H.M."/>
            <person name="Berlin A.M."/>
            <person name="Chapman S.B."/>
            <person name="Gainer-Dewar J."/>
            <person name="Goldberg J."/>
            <person name="Griggs A."/>
            <person name="Gujja S."/>
            <person name="Hansen M."/>
            <person name="Howarth C."/>
            <person name="Imamovic A."/>
            <person name="Ireland A."/>
            <person name="Larimer J."/>
            <person name="McCowan C."/>
            <person name="Murphy C."/>
            <person name="Pearson M."/>
            <person name="Poon T.W."/>
            <person name="Priest M."/>
            <person name="Roberts A."/>
            <person name="Saif S."/>
            <person name="Shea T."/>
            <person name="Sisk P."/>
            <person name="Sykes S."/>
            <person name="Wortman J."/>
            <person name="Nusbaum C."/>
            <person name="Birren B."/>
        </authorList>
    </citation>
    <scope>NUCLEOTIDE SEQUENCE [LARGE SCALE GENOMIC DNA]</scope>
    <source>
        <strain evidence="1 2">B7</strain>
    </source>
</reference>
<dbReference type="Proteomes" id="UP000014204">
    <property type="component" value="Unassembled WGS sequence"/>
</dbReference>
<comment type="caution">
    <text evidence="1">The sequence shown here is derived from an EMBL/GenBank/DDBJ whole genome shotgun (WGS) entry which is preliminary data.</text>
</comment>
<protein>
    <submittedName>
        <fullName evidence="1">Uncharacterized protein</fullName>
    </submittedName>
</protein>
<proteinExistence type="predicted"/>
<keyword evidence="2" id="KW-1185">Reference proteome</keyword>
<dbReference type="HOGENOM" id="CLU_189988_0_0_11"/>
<name>R9L5T2_9ACTN</name>
<organism evidence="1 2">
    <name type="scientific">Adlercreutzia caecimuris B7</name>
    <dbReference type="NCBI Taxonomy" id="1235794"/>
    <lineage>
        <taxon>Bacteria</taxon>
        <taxon>Bacillati</taxon>
        <taxon>Actinomycetota</taxon>
        <taxon>Coriobacteriia</taxon>
        <taxon>Eggerthellales</taxon>
        <taxon>Eggerthellaceae</taxon>
        <taxon>Adlercreutzia</taxon>
    </lineage>
</organism>
<evidence type="ECO:0000313" key="1">
    <source>
        <dbReference type="EMBL" id="EOS51117.1"/>
    </source>
</evidence>
<accession>R9L5T2</accession>
<dbReference type="RefSeq" id="WP_016309735.1">
    <property type="nucleotide sequence ID" value="NZ_KE159646.1"/>
</dbReference>
<dbReference type="GeneID" id="82191016"/>
<dbReference type="eggNOG" id="ENOG5031V26">
    <property type="taxonomic scope" value="Bacteria"/>
</dbReference>